<gene>
    <name evidence="1" type="ORF">NG895_04320</name>
</gene>
<keyword evidence="2" id="KW-1185">Reference proteome</keyword>
<dbReference type="SUPFAM" id="SSF48452">
    <property type="entry name" value="TPR-like"/>
    <property type="match status" value="1"/>
</dbReference>
<proteinExistence type="predicted"/>
<dbReference type="PANTHER" id="PTHR46082">
    <property type="entry name" value="ATP/GTP-BINDING PROTEIN-RELATED"/>
    <property type="match status" value="1"/>
</dbReference>
<protein>
    <submittedName>
        <fullName evidence="1">Tetratricopeptide repeat protein</fullName>
    </submittedName>
</protein>
<dbReference type="InterPro" id="IPR053137">
    <property type="entry name" value="NLR-like"/>
</dbReference>
<sequence length="350" mass="38902">MYSRSTPQHQEAAVHLATLALSARQATLGPDDSKTLAAKQTLGNALLYKNDIDQAISLFKEVVEDRRRLLGSQNAQTISSMAQLASACFKADRVAESAELLDEVVDTRMKLYGANHPTTIRALVDQHAAHSNAGHKEIARKIGTDAVPAMLDRGRYAQALHMAHTDEMQKLVDSALTQDIDKVPPGIDRTVVAELLLHCGKISEACEVMELATRKGGAIYMFKTKGICQFAARHSQAADAAFRRSLRARRLENGNYNLEGANPDELTSAYFLDLIDKNTFVAELSDSKRYSGLPWLYVGMRHEYEGRYIDAKMAYTRCVEESHYSNMPKIALYRLDRLGMLNHEDVGSIE</sequence>
<name>A0A9X2JFB3_9BACT</name>
<accession>A0A9X2JFB3</accession>
<dbReference type="AlphaFoldDB" id="A0A9X2JFB3"/>
<dbReference type="Gene3D" id="1.25.40.10">
    <property type="entry name" value="Tetratricopeptide repeat domain"/>
    <property type="match status" value="1"/>
</dbReference>
<dbReference type="EMBL" id="JAMXLR010000018">
    <property type="protein sequence ID" value="MCO6043122.1"/>
    <property type="molecule type" value="Genomic_DNA"/>
</dbReference>
<organism evidence="1 2">
    <name type="scientific">Aeoliella straminimaris</name>
    <dbReference type="NCBI Taxonomy" id="2954799"/>
    <lineage>
        <taxon>Bacteria</taxon>
        <taxon>Pseudomonadati</taxon>
        <taxon>Planctomycetota</taxon>
        <taxon>Planctomycetia</taxon>
        <taxon>Pirellulales</taxon>
        <taxon>Lacipirellulaceae</taxon>
        <taxon>Aeoliella</taxon>
    </lineage>
</organism>
<dbReference type="Proteomes" id="UP001155241">
    <property type="component" value="Unassembled WGS sequence"/>
</dbReference>
<dbReference type="InterPro" id="IPR011990">
    <property type="entry name" value="TPR-like_helical_dom_sf"/>
</dbReference>
<evidence type="ECO:0000313" key="1">
    <source>
        <dbReference type="EMBL" id="MCO6043122.1"/>
    </source>
</evidence>
<reference evidence="1" key="1">
    <citation type="submission" date="2022-06" db="EMBL/GenBank/DDBJ databases">
        <title>Aeoliella straminimaris, a novel planctomycete from sediments.</title>
        <authorList>
            <person name="Vitorino I.R."/>
            <person name="Lage O.M."/>
        </authorList>
    </citation>
    <scope>NUCLEOTIDE SEQUENCE</scope>
    <source>
        <strain evidence="1">ICT_H6.2</strain>
    </source>
</reference>
<dbReference type="Pfam" id="PF13374">
    <property type="entry name" value="TPR_10"/>
    <property type="match status" value="2"/>
</dbReference>
<comment type="caution">
    <text evidence="1">The sequence shown here is derived from an EMBL/GenBank/DDBJ whole genome shotgun (WGS) entry which is preliminary data.</text>
</comment>
<dbReference type="PANTHER" id="PTHR46082:SF6">
    <property type="entry name" value="AAA+ ATPASE DOMAIN-CONTAINING PROTEIN-RELATED"/>
    <property type="match status" value="1"/>
</dbReference>
<evidence type="ECO:0000313" key="2">
    <source>
        <dbReference type="Proteomes" id="UP001155241"/>
    </source>
</evidence>